<proteinExistence type="inferred from homology"/>
<dbReference type="InterPro" id="IPR012932">
    <property type="entry name" value="VKOR"/>
</dbReference>
<dbReference type="EC" id="1.17.4.4" evidence="3"/>
<sequence length="158" mass="17961">MYSHARLCLCACGIMLSAYAYYVEIKKAGNEDYEALCDVNDYISCSTVFTSEYGRGFGIIQHVFGHDHLLNQPNGIFGLMLFALQLTGIFWKGKTMSAFLFWTTGTAICGCIYLAYILAFVLHDFCVVCVSTYVVIVLLHYLNYKSIKQYNRNYKKEA</sequence>
<evidence type="ECO:0000313" key="16">
    <source>
        <dbReference type="Proteomes" id="UP001642483"/>
    </source>
</evidence>
<protein>
    <recommendedName>
        <fullName evidence="3">vitamin-K-epoxide reductase (warfarin-sensitive)</fullName>
        <ecNumber evidence="3">1.17.4.4</ecNumber>
    </recommendedName>
</protein>
<gene>
    <name evidence="15" type="ORF">CVLEPA_LOCUS6368</name>
</gene>
<dbReference type="PANTHER" id="PTHR14519">
    <property type="entry name" value="VITAMIN K EPOXIDE REDUCTASE COMPLEX, SUBUNIT 1"/>
    <property type="match status" value="1"/>
</dbReference>
<accession>A0ABP0FF39</accession>
<keyword evidence="6" id="KW-0256">Endoplasmic reticulum</keyword>
<evidence type="ECO:0000313" key="15">
    <source>
        <dbReference type="EMBL" id="CAK8676952.1"/>
    </source>
</evidence>
<keyword evidence="5" id="KW-0874">Quinone</keyword>
<evidence type="ECO:0000256" key="11">
    <source>
        <dbReference type="ARBA" id="ARBA00023284"/>
    </source>
</evidence>
<evidence type="ECO:0000256" key="4">
    <source>
        <dbReference type="ARBA" id="ARBA00022692"/>
    </source>
</evidence>
<feature type="transmembrane region" description="Helical" evidence="12">
    <location>
        <begin position="98"/>
        <end position="116"/>
    </location>
</feature>
<keyword evidence="11" id="KW-0676">Redox-active center</keyword>
<dbReference type="SMART" id="SM00756">
    <property type="entry name" value="VKc"/>
    <property type="match status" value="1"/>
</dbReference>
<keyword evidence="16" id="KW-1185">Reference proteome</keyword>
<evidence type="ECO:0000256" key="7">
    <source>
        <dbReference type="ARBA" id="ARBA00022989"/>
    </source>
</evidence>
<feature type="transmembrane region" description="Helical" evidence="12">
    <location>
        <begin position="74"/>
        <end position="91"/>
    </location>
</feature>
<evidence type="ECO:0000256" key="12">
    <source>
        <dbReference type="SAM" id="Phobius"/>
    </source>
</evidence>
<keyword evidence="10" id="KW-1015">Disulfide bond</keyword>
<dbReference type="Gene3D" id="1.20.1440.130">
    <property type="entry name" value="VKOR domain"/>
    <property type="match status" value="1"/>
</dbReference>
<evidence type="ECO:0000256" key="3">
    <source>
        <dbReference type="ARBA" id="ARBA00012278"/>
    </source>
</evidence>
<evidence type="ECO:0000256" key="6">
    <source>
        <dbReference type="ARBA" id="ARBA00022824"/>
    </source>
</evidence>
<feature type="chain" id="PRO_5045391365" description="vitamin-K-epoxide reductase (warfarin-sensitive)" evidence="13">
    <location>
        <begin position="21"/>
        <end position="158"/>
    </location>
</feature>
<evidence type="ECO:0000256" key="10">
    <source>
        <dbReference type="ARBA" id="ARBA00023157"/>
    </source>
</evidence>
<dbReference type="EMBL" id="CAWYQH010000035">
    <property type="protein sequence ID" value="CAK8676952.1"/>
    <property type="molecule type" value="Genomic_DNA"/>
</dbReference>
<evidence type="ECO:0000256" key="1">
    <source>
        <dbReference type="ARBA" id="ARBA00004477"/>
    </source>
</evidence>
<name>A0ABP0FF39_CLALP</name>
<evidence type="ECO:0000256" key="2">
    <source>
        <dbReference type="ARBA" id="ARBA00006214"/>
    </source>
</evidence>
<feature type="domain" description="Vitamin K epoxide reductase" evidence="14">
    <location>
        <begin position="1"/>
        <end position="147"/>
    </location>
</feature>
<dbReference type="InterPro" id="IPR042406">
    <property type="entry name" value="VKORC1/VKORC1L1"/>
</dbReference>
<keyword evidence="4 12" id="KW-0812">Transmembrane</keyword>
<feature type="signal peptide" evidence="13">
    <location>
        <begin position="1"/>
        <end position="20"/>
    </location>
</feature>
<dbReference type="Proteomes" id="UP001642483">
    <property type="component" value="Unassembled WGS sequence"/>
</dbReference>
<evidence type="ECO:0000256" key="5">
    <source>
        <dbReference type="ARBA" id="ARBA00022719"/>
    </source>
</evidence>
<evidence type="ECO:0000256" key="8">
    <source>
        <dbReference type="ARBA" id="ARBA00023002"/>
    </source>
</evidence>
<comment type="caution">
    <text evidence="15">The sequence shown here is derived from an EMBL/GenBank/DDBJ whole genome shotgun (WGS) entry which is preliminary data.</text>
</comment>
<dbReference type="InterPro" id="IPR038354">
    <property type="entry name" value="VKOR_sf"/>
</dbReference>
<reference evidence="15 16" key="1">
    <citation type="submission" date="2024-02" db="EMBL/GenBank/DDBJ databases">
        <authorList>
            <person name="Daric V."/>
            <person name="Darras S."/>
        </authorList>
    </citation>
    <scope>NUCLEOTIDE SEQUENCE [LARGE SCALE GENOMIC DNA]</scope>
</reference>
<keyword evidence="8" id="KW-0560">Oxidoreductase</keyword>
<dbReference type="CDD" id="cd12917">
    <property type="entry name" value="VKOR_euk"/>
    <property type="match status" value="1"/>
</dbReference>
<dbReference type="PANTHER" id="PTHR14519:SF5">
    <property type="entry name" value="VITAMIN K EPOXIDE REDUCTASE COMPLEX SUBUNIT 1-LIKE PROTEIN 1"/>
    <property type="match status" value="1"/>
</dbReference>
<feature type="transmembrane region" description="Helical" evidence="12">
    <location>
        <begin position="122"/>
        <end position="142"/>
    </location>
</feature>
<organism evidence="15 16">
    <name type="scientific">Clavelina lepadiformis</name>
    <name type="common">Light-bulb sea squirt</name>
    <name type="synonym">Ascidia lepadiformis</name>
    <dbReference type="NCBI Taxonomy" id="159417"/>
    <lineage>
        <taxon>Eukaryota</taxon>
        <taxon>Metazoa</taxon>
        <taxon>Chordata</taxon>
        <taxon>Tunicata</taxon>
        <taxon>Ascidiacea</taxon>
        <taxon>Aplousobranchia</taxon>
        <taxon>Clavelinidae</taxon>
        <taxon>Clavelina</taxon>
    </lineage>
</organism>
<evidence type="ECO:0000259" key="14">
    <source>
        <dbReference type="SMART" id="SM00756"/>
    </source>
</evidence>
<comment type="subcellular location">
    <subcellularLocation>
        <location evidence="1">Endoplasmic reticulum membrane</location>
        <topology evidence="1">Multi-pass membrane protein</topology>
    </subcellularLocation>
</comment>
<keyword evidence="7 12" id="KW-1133">Transmembrane helix</keyword>
<dbReference type="Pfam" id="PF07884">
    <property type="entry name" value="VKOR"/>
    <property type="match status" value="1"/>
</dbReference>
<evidence type="ECO:0000256" key="13">
    <source>
        <dbReference type="SAM" id="SignalP"/>
    </source>
</evidence>
<keyword evidence="13" id="KW-0732">Signal</keyword>
<comment type="similarity">
    <text evidence="2">Belongs to the VKOR family.</text>
</comment>
<keyword evidence="9 12" id="KW-0472">Membrane</keyword>
<evidence type="ECO:0000256" key="9">
    <source>
        <dbReference type="ARBA" id="ARBA00023136"/>
    </source>
</evidence>